<feature type="compositionally biased region" description="Low complexity" evidence="1">
    <location>
        <begin position="434"/>
        <end position="470"/>
    </location>
</feature>
<evidence type="ECO:0000259" key="3">
    <source>
        <dbReference type="PROSITE" id="PS50008"/>
    </source>
</evidence>
<dbReference type="PANTHER" id="PTHR46825">
    <property type="entry name" value="D-ALANYL-D-ALANINE-CARBOXYPEPTIDASE/ENDOPEPTIDASE AMPH"/>
    <property type="match status" value="1"/>
</dbReference>
<keyword evidence="5" id="KW-1185">Reference proteome</keyword>
<feature type="region of interest" description="Disordered" evidence="1">
    <location>
        <begin position="276"/>
        <end position="300"/>
    </location>
</feature>
<dbReference type="InterPro" id="IPR001711">
    <property type="entry name" value="PLipase_C_Pinositol-sp_Y"/>
</dbReference>
<evidence type="ECO:0000313" key="5">
    <source>
        <dbReference type="Proteomes" id="UP001212821"/>
    </source>
</evidence>
<sequence length="470" mass="47997">MTKPRRPRPAAVRTAGRATAAALALTGLLATAACSGDSKPAPRAADPAVIAEPAALSPSPSSSATASPSPGNASSGAVVPLTPDVTSRLDAAIQRVMSQASVPGVSVGLITPGGTYQKSFGVADKSAGTPMDPGLFTRIGSETKTYTATAVLRLVDQGKVALDDPISKYVDGVPGGDGITVRQLGDMRSGLFPYSSDPDFVNDLISDPQHVFTPDQLLAYGYKHPAVFPPGTKFQYNNSNYILLGKLIEKVGGQSAGDFLKAQVFSPASLAKTSFPTDGTLPDPHAHGYTNQTPDGSIQDATNWNPSWAWTAGAVITQLADLESWAKTVATGGIISPASQAERLKTLPTGDPGVSYGFGLFNNNGWIGHNGSMPGYESVAVYLPDAQSTLVLLLNTDVLYQGSEPSSLFANEITKIVSPKNVYSVPPATPAPSAPGSASGSPSAGSPSTGASGSGSPSLPSGTSPATVRS</sequence>
<dbReference type="Proteomes" id="UP001212821">
    <property type="component" value="Chromosome"/>
</dbReference>
<feature type="signal peptide" evidence="2">
    <location>
        <begin position="1"/>
        <end position="32"/>
    </location>
</feature>
<feature type="chain" id="PRO_5045544088" evidence="2">
    <location>
        <begin position="33"/>
        <end position="470"/>
    </location>
</feature>
<feature type="compositionally biased region" description="Low complexity" evidence="1">
    <location>
        <begin position="44"/>
        <end position="77"/>
    </location>
</feature>
<dbReference type="GO" id="GO:0016787">
    <property type="term" value="F:hydrolase activity"/>
    <property type="evidence" value="ECO:0007669"/>
    <property type="project" value="UniProtKB-KW"/>
</dbReference>
<dbReference type="Gene3D" id="3.40.710.10">
    <property type="entry name" value="DD-peptidase/beta-lactamase superfamily"/>
    <property type="match status" value="1"/>
</dbReference>
<name>A0ABY7QCL2_9ACTN</name>
<dbReference type="RefSeq" id="WP_270149211.1">
    <property type="nucleotide sequence ID" value="NZ_CP115450.1"/>
</dbReference>
<gene>
    <name evidence="4" type="ORF">O1G21_34265</name>
</gene>
<feature type="compositionally biased region" description="Polar residues" evidence="1">
    <location>
        <begin position="289"/>
        <end position="300"/>
    </location>
</feature>
<reference evidence="5" key="1">
    <citation type="submission" date="2022-12" db="EMBL/GenBank/DDBJ databases">
        <authorList>
            <person name="Mo P."/>
        </authorList>
    </citation>
    <scope>NUCLEOTIDE SEQUENCE [LARGE SCALE GENOMIC DNA]</scope>
    <source>
        <strain evidence="5">HUAS 3-15</strain>
    </source>
</reference>
<dbReference type="PANTHER" id="PTHR46825:SF7">
    <property type="entry name" value="D-ALANYL-D-ALANINE CARBOXYPEPTIDASE"/>
    <property type="match status" value="1"/>
</dbReference>
<dbReference type="Pfam" id="PF00144">
    <property type="entry name" value="Beta-lactamase"/>
    <property type="match status" value="1"/>
</dbReference>
<dbReference type="InterPro" id="IPR012338">
    <property type="entry name" value="Beta-lactam/transpept-like"/>
</dbReference>
<feature type="domain" description="PI-PLC Y-box" evidence="3">
    <location>
        <begin position="294"/>
        <end position="319"/>
    </location>
</feature>
<dbReference type="InterPro" id="IPR050491">
    <property type="entry name" value="AmpC-like"/>
</dbReference>
<keyword evidence="4" id="KW-0378">Hydrolase</keyword>
<evidence type="ECO:0000313" key="4">
    <source>
        <dbReference type="EMBL" id="WBP90430.1"/>
    </source>
</evidence>
<accession>A0ABY7QCL2</accession>
<dbReference type="InterPro" id="IPR001466">
    <property type="entry name" value="Beta-lactam-related"/>
</dbReference>
<feature type="region of interest" description="Disordered" evidence="1">
    <location>
        <begin position="424"/>
        <end position="470"/>
    </location>
</feature>
<keyword evidence="2" id="KW-0732">Signal</keyword>
<organism evidence="4 5">
    <name type="scientific">Kitasatospora cathayae</name>
    <dbReference type="NCBI Taxonomy" id="3004092"/>
    <lineage>
        <taxon>Bacteria</taxon>
        <taxon>Bacillati</taxon>
        <taxon>Actinomycetota</taxon>
        <taxon>Actinomycetes</taxon>
        <taxon>Kitasatosporales</taxon>
        <taxon>Streptomycetaceae</taxon>
        <taxon>Kitasatospora</taxon>
    </lineage>
</organism>
<evidence type="ECO:0000256" key="2">
    <source>
        <dbReference type="SAM" id="SignalP"/>
    </source>
</evidence>
<feature type="region of interest" description="Disordered" evidence="1">
    <location>
        <begin position="35"/>
        <end position="79"/>
    </location>
</feature>
<protein>
    <submittedName>
        <fullName evidence="4">Serine hydrolase</fullName>
    </submittedName>
</protein>
<dbReference type="SUPFAM" id="SSF56601">
    <property type="entry name" value="beta-lactamase/transpeptidase-like"/>
    <property type="match status" value="1"/>
</dbReference>
<dbReference type="EMBL" id="CP115450">
    <property type="protein sequence ID" value="WBP90430.1"/>
    <property type="molecule type" value="Genomic_DNA"/>
</dbReference>
<evidence type="ECO:0000256" key="1">
    <source>
        <dbReference type="SAM" id="MobiDB-lite"/>
    </source>
</evidence>
<dbReference type="PROSITE" id="PS51257">
    <property type="entry name" value="PROKAR_LIPOPROTEIN"/>
    <property type="match status" value="1"/>
</dbReference>
<dbReference type="PROSITE" id="PS50008">
    <property type="entry name" value="PIPLC_Y_DOMAIN"/>
    <property type="match status" value="1"/>
</dbReference>
<proteinExistence type="predicted"/>